<evidence type="ECO:0000313" key="2">
    <source>
        <dbReference type="Proteomes" id="UP000647491"/>
    </source>
</evidence>
<organism evidence="1 2">
    <name type="scientific">Enterocloster hominis</name>
    <name type="common">ex Liu et al. 2021</name>
    <dbReference type="NCBI Taxonomy" id="2763663"/>
    <lineage>
        <taxon>Bacteria</taxon>
        <taxon>Bacillati</taxon>
        <taxon>Bacillota</taxon>
        <taxon>Clostridia</taxon>
        <taxon>Lachnospirales</taxon>
        <taxon>Lachnospiraceae</taxon>
        <taxon>Enterocloster</taxon>
    </lineage>
</organism>
<dbReference type="InterPro" id="IPR012674">
    <property type="entry name" value="Calycin"/>
</dbReference>
<dbReference type="Proteomes" id="UP000647491">
    <property type="component" value="Unassembled WGS sequence"/>
</dbReference>
<dbReference type="SUPFAM" id="SSF50814">
    <property type="entry name" value="Lipocalins"/>
    <property type="match status" value="1"/>
</dbReference>
<dbReference type="RefSeq" id="WP_022274502.1">
    <property type="nucleotide sequence ID" value="NZ_JACRTJ010000005.1"/>
</dbReference>
<dbReference type="InterPro" id="IPR015231">
    <property type="entry name" value="DUF1934"/>
</dbReference>
<gene>
    <name evidence="1" type="ORF">H8708_01555</name>
</gene>
<name>A0ABR7NP76_9FIRM</name>
<protein>
    <submittedName>
        <fullName evidence="1">DUF1934 domain-containing protein</fullName>
    </submittedName>
</protein>
<sequence>MTKDVLVRVKGTQFMDDENDVIEMITAGTFNEKNGKKYLIYDETIVEGGDQTHNIVKIWPDKVEVTKRGLVDTHMTFECGKKHMCNYMTPVGLIILGITTSALEVEEDETSMGIVISYALEMNGEYISGCGLEIYARDKGNGPWSLD</sequence>
<proteinExistence type="predicted"/>
<dbReference type="EMBL" id="JACRTJ010000005">
    <property type="protein sequence ID" value="MBC8597921.1"/>
    <property type="molecule type" value="Genomic_DNA"/>
</dbReference>
<comment type="caution">
    <text evidence="1">The sequence shown here is derived from an EMBL/GenBank/DDBJ whole genome shotgun (WGS) entry which is preliminary data.</text>
</comment>
<dbReference type="Gene3D" id="2.40.128.20">
    <property type="match status" value="1"/>
</dbReference>
<evidence type="ECO:0000313" key="1">
    <source>
        <dbReference type="EMBL" id="MBC8597921.1"/>
    </source>
</evidence>
<accession>A0ABR7NP76</accession>
<keyword evidence="2" id="KW-1185">Reference proteome</keyword>
<dbReference type="Pfam" id="PF09148">
    <property type="entry name" value="DUF1934"/>
    <property type="match status" value="1"/>
</dbReference>
<reference evidence="1 2" key="1">
    <citation type="submission" date="2020-08" db="EMBL/GenBank/DDBJ databases">
        <title>Genome public.</title>
        <authorList>
            <person name="Liu C."/>
            <person name="Sun Q."/>
        </authorList>
    </citation>
    <scope>NUCLEOTIDE SEQUENCE [LARGE SCALE GENOMIC DNA]</scope>
    <source>
        <strain evidence="1 2">BX10</strain>
    </source>
</reference>